<evidence type="ECO:0000313" key="4">
    <source>
        <dbReference type="EMBL" id="MCE5169935.1"/>
    </source>
</evidence>
<feature type="domain" description="N-acetyltransferase" evidence="3">
    <location>
        <begin position="4"/>
        <end position="155"/>
    </location>
</feature>
<evidence type="ECO:0000259" key="3">
    <source>
        <dbReference type="PROSITE" id="PS51186"/>
    </source>
</evidence>
<dbReference type="InterPro" id="IPR000182">
    <property type="entry name" value="GNAT_dom"/>
</dbReference>
<sequence length="1031" mass="117329">MEPITIVRYQPQYAAAVADMWNVSKDSWGGGNSIRTAEQVRMEEENSDSLTVYLAMEQEIVVGYCSLLEYREDTGALYVGLLNVRPDYHGKKAGKMLVREALDETVRLGWPRLDLYTWEGNTKAVPLYKKCGFFWEDREDTTHLMNFIPAVLQTEALANYWAEIDWYADSTRAIAVEPDGRKENGFDYYAYTWEKGDSSLRVEFERRGRGMRLIETDDYVVSATVEQAEPVFGKSYKIGYHIVNKSGKPLKLELQGENDRNITFEWKRQLNVQEEATLDASFFVGPVNEEQSEWRTCPRVCTRIWINGAEALFQLGVVPKFPANLSLKMTDRDTYPNRGGSFCLDIENNFAEPAEFCLELPESPYLDFGRRTFSVKLQAKERTSIAVPYRVLAPGYYSAALQVEARQECGNVVTFSKLIGAGFRELGAAFAGENEQQWQLFHGKFTLTFGKERNELSLSCPGMKEFSLTLPYPKLGKPYSSELSKAKPERVEWFEERGAIGLSVRYRSTSFPQTALISHTVLYGDGTVKHWYEAENVSGAQLTANLWLSQPIPYYLYGAILPYEGRFIEINDSAGSEYDHWESGKVTEPWIFSPNGPLPRGICWPKSCQLYRDGWRFSLEFNIGLLDAHEKRTMEPIYLTLGGVTDWKAFRAFALEDALRDDLHLTSHTELVVNWHNPFVRADMNVDLQQRKFDFYDGTITAKLRHEADSAVVQSFKFEQEAGTASFALPAPQRPLDVVEIHARLSTHDVKGSAVVFTQTDADISLYNETEKGYQTYVADNGLIRMKVAPDFYPALYSMQYEGREWLSSGFPERGPKSWWNPYIGGTASEIGGLSALSVLKEACTVEFTERRDQHGNVWQGLKVSVDIQKHDKLKGLKFSQYYLLLPGVPVVCHTVEIDQRTGTCFESKGWSTEIFVQPDERMDEGWIRTNPSQGASQLYRLGKGHMSIREANDCAFGTEQRKEMLQIVNSTSSAHTNIYFNNDICETSVYRNLNMENTSVQNIAPIWFLFTDDLIESAALAALKQIRFPE</sequence>
<dbReference type="Pfam" id="PF00583">
    <property type="entry name" value="Acetyltransf_1"/>
    <property type="match status" value="1"/>
</dbReference>
<dbReference type="Proteomes" id="UP001199916">
    <property type="component" value="Unassembled WGS sequence"/>
</dbReference>
<evidence type="ECO:0000256" key="2">
    <source>
        <dbReference type="ARBA" id="ARBA00023315"/>
    </source>
</evidence>
<name>A0ABS8YHV4_9BACL</name>
<dbReference type="CDD" id="cd04301">
    <property type="entry name" value="NAT_SF"/>
    <property type="match status" value="1"/>
</dbReference>
<evidence type="ECO:0000313" key="5">
    <source>
        <dbReference type="Proteomes" id="UP001199916"/>
    </source>
</evidence>
<dbReference type="PANTHER" id="PTHR43877">
    <property type="entry name" value="AMINOALKYLPHOSPHONATE N-ACETYLTRANSFERASE-RELATED-RELATED"/>
    <property type="match status" value="1"/>
</dbReference>
<gene>
    <name evidence="4" type="ORF">LQV63_11495</name>
</gene>
<dbReference type="RefSeq" id="WP_233696806.1">
    <property type="nucleotide sequence ID" value="NZ_JAJNBZ010000007.1"/>
</dbReference>
<dbReference type="SUPFAM" id="SSF55729">
    <property type="entry name" value="Acyl-CoA N-acyltransferases (Nat)"/>
    <property type="match status" value="1"/>
</dbReference>
<keyword evidence="2" id="KW-0012">Acyltransferase</keyword>
<reference evidence="4 5" key="1">
    <citation type="submission" date="2021-11" db="EMBL/GenBank/DDBJ databases">
        <title>Draft genome sequence of Paenibacillus profundus YoMME, a new Gram-positive bacteria with exoelectrogenic properties.</title>
        <authorList>
            <person name="Hubenova Y."/>
            <person name="Hubenova E."/>
            <person name="Manasiev Y."/>
            <person name="Peykov S."/>
            <person name="Mitov M."/>
        </authorList>
    </citation>
    <scope>NUCLEOTIDE SEQUENCE [LARGE SCALE GENOMIC DNA]</scope>
    <source>
        <strain evidence="4 5">YoMME</strain>
    </source>
</reference>
<proteinExistence type="predicted"/>
<dbReference type="InterPro" id="IPR016181">
    <property type="entry name" value="Acyl_CoA_acyltransferase"/>
</dbReference>
<dbReference type="Gene3D" id="3.40.630.30">
    <property type="match status" value="1"/>
</dbReference>
<comment type="caution">
    <text evidence="4">The sequence shown here is derived from an EMBL/GenBank/DDBJ whole genome shotgun (WGS) entry which is preliminary data.</text>
</comment>
<evidence type="ECO:0000256" key="1">
    <source>
        <dbReference type="ARBA" id="ARBA00022679"/>
    </source>
</evidence>
<dbReference type="EMBL" id="JAJNBZ010000007">
    <property type="protein sequence ID" value="MCE5169935.1"/>
    <property type="molecule type" value="Genomic_DNA"/>
</dbReference>
<protein>
    <submittedName>
        <fullName evidence="4">GNAT family N-acetyltransferase</fullName>
    </submittedName>
</protein>
<dbReference type="InterPro" id="IPR050832">
    <property type="entry name" value="Bact_Acetyltransf"/>
</dbReference>
<accession>A0ABS8YHV4</accession>
<dbReference type="PROSITE" id="PS51186">
    <property type="entry name" value="GNAT"/>
    <property type="match status" value="1"/>
</dbReference>
<organism evidence="4 5">
    <name type="scientific">Paenibacillus profundus</name>
    <dbReference type="NCBI Taxonomy" id="1173085"/>
    <lineage>
        <taxon>Bacteria</taxon>
        <taxon>Bacillati</taxon>
        <taxon>Bacillota</taxon>
        <taxon>Bacilli</taxon>
        <taxon>Bacillales</taxon>
        <taxon>Paenibacillaceae</taxon>
        <taxon>Paenibacillus</taxon>
    </lineage>
</organism>
<keyword evidence="5" id="KW-1185">Reference proteome</keyword>
<keyword evidence="1" id="KW-0808">Transferase</keyword>